<dbReference type="Pfam" id="PF03466">
    <property type="entry name" value="LysR_substrate"/>
    <property type="match status" value="1"/>
</dbReference>
<evidence type="ECO:0000256" key="3">
    <source>
        <dbReference type="ARBA" id="ARBA00023125"/>
    </source>
</evidence>
<proteinExistence type="inferred from homology"/>
<dbReference type="Gene3D" id="1.10.10.10">
    <property type="entry name" value="Winged helix-like DNA-binding domain superfamily/Winged helix DNA-binding domain"/>
    <property type="match status" value="1"/>
</dbReference>
<evidence type="ECO:0000313" key="6">
    <source>
        <dbReference type="EMBL" id="HJB74719.1"/>
    </source>
</evidence>
<keyword evidence="3" id="KW-0238">DNA-binding</keyword>
<dbReference type="SUPFAM" id="SSF46785">
    <property type="entry name" value="Winged helix' DNA-binding domain"/>
    <property type="match status" value="1"/>
</dbReference>
<keyword evidence="4" id="KW-0804">Transcription</keyword>
<organism evidence="6 7">
    <name type="scientific">Candidatus Eubacterium faecale</name>
    <dbReference type="NCBI Taxonomy" id="2838568"/>
    <lineage>
        <taxon>Bacteria</taxon>
        <taxon>Bacillati</taxon>
        <taxon>Bacillota</taxon>
        <taxon>Clostridia</taxon>
        <taxon>Eubacteriales</taxon>
        <taxon>Eubacteriaceae</taxon>
        <taxon>Eubacterium</taxon>
    </lineage>
</organism>
<reference evidence="6" key="1">
    <citation type="journal article" date="2021" name="PeerJ">
        <title>Extensive microbial diversity within the chicken gut microbiome revealed by metagenomics and culture.</title>
        <authorList>
            <person name="Gilroy R."/>
            <person name="Ravi A."/>
            <person name="Getino M."/>
            <person name="Pursley I."/>
            <person name="Horton D.L."/>
            <person name="Alikhan N.F."/>
            <person name="Baker D."/>
            <person name="Gharbi K."/>
            <person name="Hall N."/>
            <person name="Watson M."/>
            <person name="Adriaenssens E.M."/>
            <person name="Foster-Nyarko E."/>
            <person name="Jarju S."/>
            <person name="Secka A."/>
            <person name="Antonio M."/>
            <person name="Oren A."/>
            <person name="Chaudhuri R.R."/>
            <person name="La Ragione R."/>
            <person name="Hildebrand F."/>
            <person name="Pallen M.J."/>
        </authorList>
    </citation>
    <scope>NUCLEOTIDE SEQUENCE</scope>
    <source>
        <strain evidence="6">CHK188-16595</strain>
    </source>
</reference>
<dbReference type="InterPro" id="IPR005119">
    <property type="entry name" value="LysR_subst-bd"/>
</dbReference>
<protein>
    <submittedName>
        <fullName evidence="6">LysR family transcriptional regulator</fullName>
    </submittedName>
</protein>
<dbReference type="PANTHER" id="PTHR30126:SF39">
    <property type="entry name" value="HTH-TYPE TRANSCRIPTIONAL REGULATOR CYSL"/>
    <property type="match status" value="1"/>
</dbReference>
<evidence type="ECO:0000256" key="1">
    <source>
        <dbReference type="ARBA" id="ARBA00009437"/>
    </source>
</evidence>
<reference evidence="6" key="2">
    <citation type="submission" date="2021-04" db="EMBL/GenBank/DDBJ databases">
        <authorList>
            <person name="Gilroy R."/>
        </authorList>
    </citation>
    <scope>NUCLEOTIDE SEQUENCE</scope>
    <source>
        <strain evidence="6">CHK188-16595</strain>
    </source>
</reference>
<dbReference type="PROSITE" id="PS50931">
    <property type="entry name" value="HTH_LYSR"/>
    <property type="match status" value="1"/>
</dbReference>
<gene>
    <name evidence="6" type="ORF">IAA37_03490</name>
</gene>
<dbReference type="InterPro" id="IPR036388">
    <property type="entry name" value="WH-like_DNA-bd_sf"/>
</dbReference>
<evidence type="ECO:0000256" key="2">
    <source>
        <dbReference type="ARBA" id="ARBA00023015"/>
    </source>
</evidence>
<dbReference type="CDD" id="cd08420">
    <property type="entry name" value="PBP2_CysL_like"/>
    <property type="match status" value="1"/>
</dbReference>
<dbReference type="GO" id="GO:0003700">
    <property type="term" value="F:DNA-binding transcription factor activity"/>
    <property type="evidence" value="ECO:0007669"/>
    <property type="project" value="InterPro"/>
</dbReference>
<dbReference type="InterPro" id="IPR036390">
    <property type="entry name" value="WH_DNA-bd_sf"/>
</dbReference>
<dbReference type="PRINTS" id="PR00039">
    <property type="entry name" value="HTHLYSR"/>
</dbReference>
<evidence type="ECO:0000256" key="4">
    <source>
        <dbReference type="ARBA" id="ARBA00023163"/>
    </source>
</evidence>
<sequence length="295" mass="32582">MTLRHIRIFLSVFQNNGITKAAQELHIAQPSVSLAVKEMEEYYGTKLFDRIGKKIYPTQNGRRLYDYALKICGLFDEANRSVKNPDTLGEIRIGASITTGTKLLPDILKRYKTIRPEITVTAVVGNSDEIEKKVLANEIDVGFTEKQPQSPEILAEPFGADRLCAVAARGGTLAGAKRVTPEQLAREPFLTREKGSAVREITDAYFAVAGLTITPVMESTGTQALLNAAERGIGVAILPYLLAKERLDSGTLCEIPLVPEIKRDLNIIRHKSKFLSPAVEEFCALWKTNNTPKNI</sequence>
<feature type="domain" description="HTH lysR-type" evidence="5">
    <location>
        <begin position="1"/>
        <end position="58"/>
    </location>
</feature>
<name>A0A9D2MI80_9FIRM</name>
<dbReference type="AlphaFoldDB" id="A0A9D2MI80"/>
<dbReference type="PANTHER" id="PTHR30126">
    <property type="entry name" value="HTH-TYPE TRANSCRIPTIONAL REGULATOR"/>
    <property type="match status" value="1"/>
</dbReference>
<dbReference type="GO" id="GO:0000976">
    <property type="term" value="F:transcription cis-regulatory region binding"/>
    <property type="evidence" value="ECO:0007669"/>
    <property type="project" value="TreeGrafter"/>
</dbReference>
<dbReference type="Proteomes" id="UP000823877">
    <property type="component" value="Unassembled WGS sequence"/>
</dbReference>
<comment type="similarity">
    <text evidence="1">Belongs to the LysR transcriptional regulatory family.</text>
</comment>
<dbReference type="InterPro" id="IPR000847">
    <property type="entry name" value="LysR_HTH_N"/>
</dbReference>
<dbReference type="Gene3D" id="3.40.190.290">
    <property type="match status" value="1"/>
</dbReference>
<keyword evidence="2" id="KW-0805">Transcription regulation</keyword>
<evidence type="ECO:0000313" key="7">
    <source>
        <dbReference type="Proteomes" id="UP000823877"/>
    </source>
</evidence>
<comment type="caution">
    <text evidence="6">The sequence shown here is derived from an EMBL/GenBank/DDBJ whole genome shotgun (WGS) entry which is preliminary data.</text>
</comment>
<evidence type="ECO:0000259" key="5">
    <source>
        <dbReference type="PROSITE" id="PS50931"/>
    </source>
</evidence>
<dbReference type="EMBL" id="DWXN01000008">
    <property type="protein sequence ID" value="HJB74719.1"/>
    <property type="molecule type" value="Genomic_DNA"/>
</dbReference>
<accession>A0A9D2MI80</accession>
<dbReference type="SUPFAM" id="SSF53850">
    <property type="entry name" value="Periplasmic binding protein-like II"/>
    <property type="match status" value="1"/>
</dbReference>
<dbReference type="Pfam" id="PF00126">
    <property type="entry name" value="HTH_1"/>
    <property type="match status" value="1"/>
</dbReference>